<feature type="transmembrane region" description="Helical" evidence="2">
    <location>
        <begin position="74"/>
        <end position="95"/>
    </location>
</feature>
<sequence>MAFGSKSEYKAPKIGWEKPKKENTGLRKQLIEELLLKNRGFGVLGSSIYIFDQDVVSLVHIVQASTSAMMVRKVVFVLIMIMIASSVAGSGGGHASSHPSLARRLPLAHPPPIARSLPVALPPPRTRPPPKAPRPPRRPPPKAPRPPRRPPPKAPRPPRRPLPKAPRPLRARPPPPATGGYGGYEISSSNSLMPSYTLGSVVLCLTLHYLRAVVEAP</sequence>
<evidence type="ECO:0000313" key="4">
    <source>
        <dbReference type="Proteomes" id="UP001457282"/>
    </source>
</evidence>
<keyword evidence="4" id="KW-1185">Reference proteome</keyword>
<accession>A0AAW1XB23</accession>
<keyword evidence="2" id="KW-1133">Transmembrane helix</keyword>
<keyword evidence="2" id="KW-0472">Membrane</keyword>
<feature type="compositionally biased region" description="Basic residues" evidence="1">
    <location>
        <begin position="134"/>
        <end position="170"/>
    </location>
</feature>
<evidence type="ECO:0000256" key="2">
    <source>
        <dbReference type="SAM" id="Phobius"/>
    </source>
</evidence>
<feature type="region of interest" description="Disordered" evidence="1">
    <location>
        <begin position="89"/>
        <end position="108"/>
    </location>
</feature>
<organism evidence="3 4">
    <name type="scientific">Rubus argutus</name>
    <name type="common">Southern blackberry</name>
    <dbReference type="NCBI Taxonomy" id="59490"/>
    <lineage>
        <taxon>Eukaryota</taxon>
        <taxon>Viridiplantae</taxon>
        <taxon>Streptophyta</taxon>
        <taxon>Embryophyta</taxon>
        <taxon>Tracheophyta</taxon>
        <taxon>Spermatophyta</taxon>
        <taxon>Magnoliopsida</taxon>
        <taxon>eudicotyledons</taxon>
        <taxon>Gunneridae</taxon>
        <taxon>Pentapetalae</taxon>
        <taxon>rosids</taxon>
        <taxon>fabids</taxon>
        <taxon>Rosales</taxon>
        <taxon>Rosaceae</taxon>
        <taxon>Rosoideae</taxon>
        <taxon>Rosoideae incertae sedis</taxon>
        <taxon>Rubus</taxon>
    </lineage>
</organism>
<feature type="region of interest" description="Disordered" evidence="1">
    <location>
        <begin position="113"/>
        <end position="182"/>
    </location>
</feature>
<evidence type="ECO:0000313" key="3">
    <source>
        <dbReference type="EMBL" id="KAK9933519.1"/>
    </source>
</evidence>
<feature type="compositionally biased region" description="Pro residues" evidence="1">
    <location>
        <begin position="120"/>
        <end position="133"/>
    </location>
</feature>
<gene>
    <name evidence="3" type="ORF">M0R45_020716</name>
</gene>
<dbReference type="AlphaFoldDB" id="A0AAW1XB23"/>
<dbReference type="EMBL" id="JBEDUW010000004">
    <property type="protein sequence ID" value="KAK9933519.1"/>
    <property type="molecule type" value="Genomic_DNA"/>
</dbReference>
<dbReference type="Proteomes" id="UP001457282">
    <property type="component" value="Unassembled WGS sequence"/>
</dbReference>
<evidence type="ECO:0000256" key="1">
    <source>
        <dbReference type="SAM" id="MobiDB-lite"/>
    </source>
</evidence>
<proteinExistence type="predicted"/>
<comment type="caution">
    <text evidence="3">The sequence shown here is derived from an EMBL/GenBank/DDBJ whole genome shotgun (WGS) entry which is preliminary data.</text>
</comment>
<feature type="compositionally biased region" description="Low complexity" evidence="1">
    <location>
        <begin position="95"/>
        <end position="107"/>
    </location>
</feature>
<keyword evidence="2" id="KW-0812">Transmembrane</keyword>
<reference evidence="3 4" key="1">
    <citation type="journal article" date="2023" name="G3 (Bethesda)">
        <title>A chromosome-length genome assembly and annotation of blackberry (Rubus argutus, cv. 'Hillquist').</title>
        <authorList>
            <person name="Bruna T."/>
            <person name="Aryal R."/>
            <person name="Dudchenko O."/>
            <person name="Sargent D.J."/>
            <person name="Mead D."/>
            <person name="Buti M."/>
            <person name="Cavallini A."/>
            <person name="Hytonen T."/>
            <person name="Andres J."/>
            <person name="Pham M."/>
            <person name="Weisz D."/>
            <person name="Mascagni F."/>
            <person name="Usai G."/>
            <person name="Natali L."/>
            <person name="Bassil N."/>
            <person name="Fernandez G.E."/>
            <person name="Lomsadze A."/>
            <person name="Armour M."/>
            <person name="Olukolu B."/>
            <person name="Poorten T."/>
            <person name="Britton C."/>
            <person name="Davik J."/>
            <person name="Ashrafi H."/>
            <person name="Aiden E.L."/>
            <person name="Borodovsky M."/>
            <person name="Worthington M."/>
        </authorList>
    </citation>
    <scope>NUCLEOTIDE SEQUENCE [LARGE SCALE GENOMIC DNA]</scope>
    <source>
        <strain evidence="3">PI 553951</strain>
    </source>
</reference>
<name>A0AAW1XB23_RUBAR</name>
<protein>
    <submittedName>
        <fullName evidence="3">Uncharacterized protein</fullName>
    </submittedName>
</protein>